<proteinExistence type="predicted"/>
<protein>
    <submittedName>
        <fullName evidence="1">Uncharacterized protein</fullName>
    </submittedName>
</protein>
<dbReference type="AlphaFoldDB" id="A0A6A5UXV8"/>
<sequence>MLTCTATLLLYHAQQGKQSYVQHATERCIGQGRASAEDSLKPQHDFHVCSQELLCVVYYVFECYLHFVVFRARHRISTMYRPSAKNGKTRGQSLYLG</sequence>
<dbReference type="Proteomes" id="UP000800036">
    <property type="component" value="Unassembled WGS sequence"/>
</dbReference>
<keyword evidence="2" id="KW-1185">Reference proteome</keyword>
<reference evidence="1" key="1">
    <citation type="journal article" date="2020" name="Stud. Mycol.">
        <title>101 Dothideomycetes genomes: a test case for predicting lifestyles and emergence of pathogens.</title>
        <authorList>
            <person name="Haridas S."/>
            <person name="Albert R."/>
            <person name="Binder M."/>
            <person name="Bloem J."/>
            <person name="Labutti K."/>
            <person name="Salamov A."/>
            <person name="Andreopoulos B."/>
            <person name="Baker S."/>
            <person name="Barry K."/>
            <person name="Bills G."/>
            <person name="Bluhm B."/>
            <person name="Cannon C."/>
            <person name="Castanera R."/>
            <person name="Culley D."/>
            <person name="Daum C."/>
            <person name="Ezra D."/>
            <person name="Gonzalez J."/>
            <person name="Henrissat B."/>
            <person name="Kuo A."/>
            <person name="Liang C."/>
            <person name="Lipzen A."/>
            <person name="Lutzoni F."/>
            <person name="Magnuson J."/>
            <person name="Mondo S."/>
            <person name="Nolan M."/>
            <person name="Ohm R."/>
            <person name="Pangilinan J."/>
            <person name="Park H.-J."/>
            <person name="Ramirez L."/>
            <person name="Alfaro M."/>
            <person name="Sun H."/>
            <person name="Tritt A."/>
            <person name="Yoshinaga Y."/>
            <person name="Zwiers L.-H."/>
            <person name="Turgeon B."/>
            <person name="Goodwin S."/>
            <person name="Spatafora J."/>
            <person name="Crous P."/>
            <person name="Grigoriev I."/>
        </authorList>
    </citation>
    <scope>NUCLEOTIDE SEQUENCE</scope>
    <source>
        <strain evidence="1">CBS 107.79</strain>
    </source>
</reference>
<dbReference type="EMBL" id="ML976707">
    <property type="protein sequence ID" value="KAF1969655.1"/>
    <property type="molecule type" value="Genomic_DNA"/>
</dbReference>
<evidence type="ECO:0000313" key="1">
    <source>
        <dbReference type="EMBL" id="KAF1969655.1"/>
    </source>
</evidence>
<accession>A0A6A5UXV8</accession>
<name>A0A6A5UXV8_9PLEO</name>
<gene>
    <name evidence="1" type="ORF">BU23DRAFT_235368</name>
</gene>
<organism evidence="1 2">
    <name type="scientific">Bimuria novae-zelandiae CBS 107.79</name>
    <dbReference type="NCBI Taxonomy" id="1447943"/>
    <lineage>
        <taxon>Eukaryota</taxon>
        <taxon>Fungi</taxon>
        <taxon>Dikarya</taxon>
        <taxon>Ascomycota</taxon>
        <taxon>Pezizomycotina</taxon>
        <taxon>Dothideomycetes</taxon>
        <taxon>Pleosporomycetidae</taxon>
        <taxon>Pleosporales</taxon>
        <taxon>Massarineae</taxon>
        <taxon>Didymosphaeriaceae</taxon>
        <taxon>Bimuria</taxon>
    </lineage>
</organism>
<evidence type="ECO:0000313" key="2">
    <source>
        <dbReference type="Proteomes" id="UP000800036"/>
    </source>
</evidence>